<comment type="caution">
    <text evidence="1">The sequence shown here is derived from an EMBL/GenBank/DDBJ whole genome shotgun (WGS) entry which is preliminary data.</text>
</comment>
<gene>
    <name evidence="1" type="ORF">F8388_020070</name>
</gene>
<organism evidence="1 2">
    <name type="scientific">Cannabis sativa</name>
    <name type="common">Hemp</name>
    <name type="synonym">Marijuana</name>
    <dbReference type="NCBI Taxonomy" id="3483"/>
    <lineage>
        <taxon>Eukaryota</taxon>
        <taxon>Viridiplantae</taxon>
        <taxon>Streptophyta</taxon>
        <taxon>Embryophyta</taxon>
        <taxon>Tracheophyta</taxon>
        <taxon>Spermatophyta</taxon>
        <taxon>Magnoliopsida</taxon>
        <taxon>eudicotyledons</taxon>
        <taxon>Gunneridae</taxon>
        <taxon>Pentapetalae</taxon>
        <taxon>rosids</taxon>
        <taxon>fabids</taxon>
        <taxon>Rosales</taxon>
        <taxon>Cannabaceae</taxon>
        <taxon>Cannabis</taxon>
    </lineage>
</organism>
<dbReference type="EMBL" id="JAATIP010000148">
    <property type="protein sequence ID" value="KAF4366708.1"/>
    <property type="molecule type" value="Genomic_DNA"/>
</dbReference>
<dbReference type="AlphaFoldDB" id="A0A7J6F7Y2"/>
<evidence type="ECO:0000313" key="1">
    <source>
        <dbReference type="EMBL" id="KAF4366708.1"/>
    </source>
</evidence>
<protein>
    <submittedName>
        <fullName evidence="1">Uncharacterized protein</fullName>
    </submittedName>
</protein>
<proteinExistence type="predicted"/>
<accession>A0A7J6F7Y2</accession>
<name>A0A7J6F7Y2_CANSA</name>
<evidence type="ECO:0000313" key="2">
    <source>
        <dbReference type="Proteomes" id="UP000525078"/>
    </source>
</evidence>
<reference evidence="1 2" key="1">
    <citation type="journal article" date="2020" name="bioRxiv">
        <title>Sequence and annotation of 42 cannabis genomes reveals extensive copy number variation in cannabinoid synthesis and pathogen resistance genes.</title>
        <authorList>
            <person name="Mckernan K.J."/>
            <person name="Helbert Y."/>
            <person name="Kane L.T."/>
            <person name="Ebling H."/>
            <person name="Zhang L."/>
            <person name="Liu B."/>
            <person name="Eaton Z."/>
            <person name="Mclaughlin S."/>
            <person name="Kingan S."/>
            <person name="Baybayan P."/>
            <person name="Concepcion G."/>
            <person name="Jordan M."/>
            <person name="Riva A."/>
            <person name="Barbazuk W."/>
            <person name="Harkins T."/>
        </authorList>
    </citation>
    <scope>NUCLEOTIDE SEQUENCE [LARGE SCALE GENOMIC DNA]</scope>
    <source>
        <strain evidence="2">cv. Jamaican Lion 4</strain>
        <tissue evidence="1">Leaf</tissue>
    </source>
</reference>
<sequence length="143" mass="15602">MKLQAEAVHSTTSGIPNSRAASIPKVIIPSVTIQVTGGTSQQLLSLCKSFLNGPKQFFLVESHNDGISWVASRSDGGKPSADISRRSHHHYPPQLVTTITTNPHNCPPSPPMSKQLHTITTVETTTAHHHYYRHLHPDSNTTP</sequence>
<dbReference type="Proteomes" id="UP000525078">
    <property type="component" value="Unassembled WGS sequence"/>
</dbReference>